<dbReference type="SUPFAM" id="SSF49493">
    <property type="entry name" value="HSP40/DnaJ peptide-binding domain"/>
    <property type="match status" value="2"/>
</dbReference>
<dbReference type="CDD" id="cd10747">
    <property type="entry name" value="DnaJ_C"/>
    <property type="match status" value="1"/>
</dbReference>
<keyword evidence="1" id="KW-0143">Chaperone</keyword>
<dbReference type="PANTHER" id="PTHR24078:SF522">
    <property type="entry name" value="DNAJ CHAPERONE C-TERMINAL DOMAIN-CONTAINING PROTEIN"/>
    <property type="match status" value="1"/>
</dbReference>
<sequence length="227" mass="26156">MGCDTFLKNQYLWLNSISVILNCFYVSRIEFSLSLRLNCIECSYIFHILKGKFYRSNTSSYNVTMYMDLTVLCGRLIFQEEEYVTIKVKPGWRRGTKITFESKGDERGGTLPEDIIFLIEEKKHPLFKREGDDLELGVEVPLVQALTGCIVQVPTLGGKDVVTLNMEDEIIYPGFEKTIPGQGMPKYKDGQKGDHQRGDLRVRFRVVFPEMLSEEQRSQIFSILKDV</sequence>
<evidence type="ECO:0000259" key="2">
    <source>
        <dbReference type="Pfam" id="PF01556"/>
    </source>
</evidence>
<dbReference type="Gene3D" id="2.60.260.20">
    <property type="entry name" value="Urease metallochaperone UreE, N-terminal domain"/>
    <property type="match status" value="2"/>
</dbReference>
<evidence type="ECO:0000256" key="1">
    <source>
        <dbReference type="ARBA" id="ARBA00023186"/>
    </source>
</evidence>
<dbReference type="InterPro" id="IPR002939">
    <property type="entry name" value="DnaJ_C"/>
</dbReference>
<keyword evidence="4" id="KW-1185">Reference proteome</keyword>
<name>A0AAV0EQX7_9ASTE</name>
<dbReference type="FunFam" id="2.60.260.20:FF:000013">
    <property type="entry name" value="DnaJ subfamily B member 11"/>
    <property type="match status" value="1"/>
</dbReference>
<proteinExistence type="predicted"/>
<evidence type="ECO:0000313" key="4">
    <source>
        <dbReference type="Proteomes" id="UP001152523"/>
    </source>
</evidence>
<dbReference type="GO" id="GO:0005829">
    <property type="term" value="C:cytosol"/>
    <property type="evidence" value="ECO:0007669"/>
    <property type="project" value="TreeGrafter"/>
</dbReference>
<dbReference type="Proteomes" id="UP001152523">
    <property type="component" value="Unassembled WGS sequence"/>
</dbReference>
<dbReference type="Pfam" id="PF01556">
    <property type="entry name" value="DnaJ_C"/>
    <property type="match status" value="1"/>
</dbReference>
<dbReference type="EMBL" id="CAMAPF010000938">
    <property type="protein sequence ID" value="CAH9125613.1"/>
    <property type="molecule type" value="Genomic_DNA"/>
</dbReference>
<dbReference type="GO" id="GO:0006457">
    <property type="term" value="P:protein folding"/>
    <property type="evidence" value="ECO:0007669"/>
    <property type="project" value="InterPro"/>
</dbReference>
<protein>
    <recommendedName>
        <fullName evidence="2">Chaperone DnaJ C-terminal domain-containing protein</fullName>
    </recommendedName>
</protein>
<dbReference type="PANTHER" id="PTHR24078">
    <property type="entry name" value="DNAJ HOMOLOG SUBFAMILY C MEMBER"/>
    <property type="match status" value="1"/>
</dbReference>
<dbReference type="InterPro" id="IPR051339">
    <property type="entry name" value="DnaJ_subfamily_B"/>
</dbReference>
<reference evidence="3" key="1">
    <citation type="submission" date="2022-07" db="EMBL/GenBank/DDBJ databases">
        <authorList>
            <person name="Macas J."/>
            <person name="Novak P."/>
            <person name="Neumann P."/>
        </authorList>
    </citation>
    <scope>NUCLEOTIDE SEQUENCE</scope>
</reference>
<dbReference type="InterPro" id="IPR008971">
    <property type="entry name" value="HSP40/DnaJ_pept-bd"/>
</dbReference>
<dbReference type="AlphaFoldDB" id="A0AAV0EQX7"/>
<dbReference type="GO" id="GO:0051087">
    <property type="term" value="F:protein-folding chaperone binding"/>
    <property type="evidence" value="ECO:0007669"/>
    <property type="project" value="TreeGrafter"/>
</dbReference>
<accession>A0AAV0EQX7</accession>
<gene>
    <name evidence="3" type="ORF">CEPIT_LOCUS26897</name>
</gene>
<organism evidence="3 4">
    <name type="scientific">Cuscuta epithymum</name>
    <dbReference type="NCBI Taxonomy" id="186058"/>
    <lineage>
        <taxon>Eukaryota</taxon>
        <taxon>Viridiplantae</taxon>
        <taxon>Streptophyta</taxon>
        <taxon>Embryophyta</taxon>
        <taxon>Tracheophyta</taxon>
        <taxon>Spermatophyta</taxon>
        <taxon>Magnoliopsida</taxon>
        <taxon>eudicotyledons</taxon>
        <taxon>Gunneridae</taxon>
        <taxon>Pentapetalae</taxon>
        <taxon>asterids</taxon>
        <taxon>lamiids</taxon>
        <taxon>Solanales</taxon>
        <taxon>Convolvulaceae</taxon>
        <taxon>Cuscuteae</taxon>
        <taxon>Cuscuta</taxon>
        <taxon>Cuscuta subgen. Cuscuta</taxon>
    </lineage>
</organism>
<comment type="caution">
    <text evidence="3">The sequence shown here is derived from an EMBL/GenBank/DDBJ whole genome shotgun (WGS) entry which is preliminary data.</text>
</comment>
<feature type="domain" description="Chaperone DnaJ C-terminal" evidence="2">
    <location>
        <begin position="79"/>
        <end position="209"/>
    </location>
</feature>
<evidence type="ECO:0000313" key="3">
    <source>
        <dbReference type="EMBL" id="CAH9125613.1"/>
    </source>
</evidence>
<dbReference type="GO" id="GO:0051082">
    <property type="term" value="F:unfolded protein binding"/>
    <property type="evidence" value="ECO:0007669"/>
    <property type="project" value="InterPro"/>
</dbReference>